<keyword evidence="1" id="KW-0812">Transmembrane</keyword>
<evidence type="ECO:0000313" key="2">
    <source>
        <dbReference type="EMBL" id="CAG2156707.1"/>
    </source>
</evidence>
<keyword evidence="1" id="KW-0472">Membrane</keyword>
<dbReference type="AlphaFoldDB" id="A0A916N7I1"/>
<keyword evidence="1" id="KW-1133">Transmembrane helix</keyword>
<organism evidence="2 3">
    <name type="scientific">Cupriavidus yeoncheonensis</name>
    <dbReference type="NCBI Taxonomy" id="1462994"/>
    <lineage>
        <taxon>Bacteria</taxon>
        <taxon>Pseudomonadati</taxon>
        <taxon>Pseudomonadota</taxon>
        <taxon>Betaproteobacteria</taxon>
        <taxon>Burkholderiales</taxon>
        <taxon>Burkholderiaceae</taxon>
        <taxon>Cupriavidus</taxon>
    </lineage>
</organism>
<proteinExistence type="predicted"/>
<reference evidence="2" key="1">
    <citation type="submission" date="2021-03" db="EMBL/GenBank/DDBJ databases">
        <authorList>
            <person name="Peeters C."/>
        </authorList>
    </citation>
    <scope>NUCLEOTIDE SEQUENCE</scope>
    <source>
        <strain evidence="2">LMG 31506</strain>
    </source>
</reference>
<name>A0A916N7I1_9BURK</name>
<feature type="transmembrane region" description="Helical" evidence="1">
    <location>
        <begin position="116"/>
        <end position="140"/>
    </location>
</feature>
<evidence type="ECO:0000313" key="3">
    <source>
        <dbReference type="Proteomes" id="UP000672934"/>
    </source>
</evidence>
<evidence type="ECO:0000256" key="1">
    <source>
        <dbReference type="SAM" id="Phobius"/>
    </source>
</evidence>
<protein>
    <submittedName>
        <fullName evidence="2">Uncharacterized protein</fullName>
    </submittedName>
</protein>
<accession>A0A916N7I1</accession>
<feature type="transmembrane region" description="Helical" evidence="1">
    <location>
        <begin position="80"/>
        <end position="104"/>
    </location>
</feature>
<keyword evidence="3" id="KW-1185">Reference proteome</keyword>
<comment type="caution">
    <text evidence="2">The sequence shown here is derived from an EMBL/GenBank/DDBJ whole genome shotgun (WGS) entry which is preliminary data.</text>
</comment>
<feature type="transmembrane region" description="Helical" evidence="1">
    <location>
        <begin position="152"/>
        <end position="169"/>
    </location>
</feature>
<sequence>MISQTEVVMELHMQSHHYARCRPDWRTAVVAGLIAGTVYMVLELLTARFLFYLGAWDTVKMVAAIILGREALASPDTFNWTIVLAAATVHYALSIILASALALILGSFRLDSSMGLASVVGIVFGVAVYLVNFYALGRYFNWFDEARGWESLFAHALFGLVAADVYCHFERRNAAAPPPQAASPP</sequence>
<dbReference type="Proteomes" id="UP000672934">
    <property type="component" value="Unassembled WGS sequence"/>
</dbReference>
<dbReference type="EMBL" id="CAJPUY010000030">
    <property type="protein sequence ID" value="CAG2156707.1"/>
    <property type="molecule type" value="Genomic_DNA"/>
</dbReference>
<gene>
    <name evidence="2" type="ORF">LMG31506_05792</name>
</gene>
<feature type="transmembrane region" description="Helical" evidence="1">
    <location>
        <begin position="25"/>
        <end position="42"/>
    </location>
</feature>